<name>A0A2P8CYM4_9BACT</name>
<evidence type="ECO:0000313" key="4">
    <source>
        <dbReference type="Proteomes" id="UP000240572"/>
    </source>
</evidence>
<dbReference type="OrthoDB" id="599473at2"/>
<sequence>MKPTLSRVNNPALPKVCLLLFALLTGVALARGQSVISTASSLSNNETVATVTLNFQNTNAFPVVITDISGVLTDYGSQTVSLWYKNSAVNGVPGPIDATNGWTLNGSTSVNSYGNSTTTATQPFFQGISLTVPGNTTYGLAILGMSSVGTLRVGVLTAPITVSADGCSIHTGPAIGFGGASAPPAAPAIASRGWIGSIKFMPAASCTGSPVAAVVTGLGSICSGTAFTLSASGYTTAAGVTHQWQYYNVAAALWSDIAGATGPELVVASGITAATQYRMVSTCVASGLQGISNAFTMGIGAGLAAGTYTINKNQPASATNFVSFAAATAALGCGITGPVVLDVTPGSGPYTEMLRVGNIPGASAVNTVKINGNGNRVQYYNVYDMENLQLLRLTGAKYVKIDSLTFKTLSPLEGCGALFTGGCAYDSLTRCFFDMTSITGNTGPTGLTNSNGIMFSSSPIMAGAIGENGRNCYIGYNHVKGPAVNGGPFYGISLGYSVSDSNNVIAHNEVENFAYLGIHANSSRNVKILYNNIHRSTKVTDNYFYGINTGFYSNYLNYNMPSRVEVIGNRIHNPSAGNTFSGTFYGIGTGNGTWWSDTLHNDTIIIANNAIYNIASESAAQCWGIFLGNGNSTSHYIYHNTVAISGSAGNTGIRRGIWLNNYSPLGNDTNTVQLKNNLVTVTGGTPGTTYGFLYNYFNGAVSWNVNAQRNNFYVGAPAAGQFYGGRQSVDYPTMAAYQAAFPTQEVGSLSVDPQYLAPAAGDLTPQNISLQGNGVNLLSVVPLDINGRARSATPTPGAFEFSTDAGVTALNAPVGPFCSSLKQVKVTIANLGLNVINTVQVNWSLNGILQTPVSYSGTLAVAGNPGSTAVVTLGNGLFLPNSITELKAWTSMPNGFPDGINDNDTLVTLLQPSSSLSVNLGPDAAICTGTTYQLNAGFAGATYLWDNGAVTQTRNVATAGAYYVKVTGANGCIGMDTFQLSLRPLPLVDLGPDQAICYGTTTTLDPGNIGLAYLWDDGSTNQSRTVDTSGIYTVDVTDVFGCVGTDDVTVVLKDIPRVDGINAVYGDTATYTFNPINPLFVLNYTWNFGDGSPLKTGAVVQHRYAVNGIYTVDLMVEGECTGLIRHQSRTVDVFDAGGGTGLAVLDDPGGILVYPNPARGWLTVTVKGGLKIRSVTAMNMLGQKVYQQEADKRSSLVLPTSGLAAGIYTLKIETDQGIRSRKFEVRYP</sequence>
<feature type="chain" id="PRO_5015162976" evidence="1">
    <location>
        <begin position="31"/>
        <end position="1228"/>
    </location>
</feature>
<dbReference type="PROSITE" id="PS50093">
    <property type="entry name" value="PKD"/>
    <property type="match status" value="1"/>
</dbReference>
<evidence type="ECO:0000259" key="2">
    <source>
        <dbReference type="PROSITE" id="PS50093"/>
    </source>
</evidence>
<dbReference type="Proteomes" id="UP000240572">
    <property type="component" value="Unassembled WGS sequence"/>
</dbReference>
<dbReference type="InterPro" id="IPR011050">
    <property type="entry name" value="Pectin_lyase_fold/virulence"/>
</dbReference>
<reference evidence="3 4" key="1">
    <citation type="submission" date="2018-03" db="EMBL/GenBank/DDBJ databases">
        <title>Genomic Encyclopedia of Type Strains, Phase III (KMG-III): the genomes of soil and plant-associated and newly described type strains.</title>
        <authorList>
            <person name="Whitman W."/>
        </authorList>
    </citation>
    <scope>NUCLEOTIDE SEQUENCE [LARGE SCALE GENOMIC DNA]</scope>
    <source>
        <strain evidence="3 4">CGMCC 1.12700</strain>
    </source>
</reference>
<comment type="caution">
    <text evidence="3">The sequence shown here is derived from an EMBL/GenBank/DDBJ whole genome shotgun (WGS) entry which is preliminary data.</text>
</comment>
<dbReference type="Gene3D" id="2.60.40.10">
    <property type="entry name" value="Immunoglobulins"/>
    <property type="match status" value="1"/>
</dbReference>
<dbReference type="SUPFAM" id="SSF51126">
    <property type="entry name" value="Pectin lyase-like"/>
    <property type="match status" value="1"/>
</dbReference>
<protein>
    <submittedName>
        <fullName evidence="3">Putative secreted protein (Por secretion system target)</fullName>
    </submittedName>
</protein>
<dbReference type="SUPFAM" id="SSF49299">
    <property type="entry name" value="PKD domain"/>
    <property type="match status" value="1"/>
</dbReference>
<dbReference type="CDD" id="cd00146">
    <property type="entry name" value="PKD"/>
    <property type="match status" value="1"/>
</dbReference>
<dbReference type="RefSeq" id="WP_106524419.1">
    <property type="nucleotide sequence ID" value="NZ_PYGD01000009.1"/>
</dbReference>
<feature type="signal peptide" evidence="1">
    <location>
        <begin position="1"/>
        <end position="30"/>
    </location>
</feature>
<dbReference type="InterPro" id="IPR006626">
    <property type="entry name" value="PbH1"/>
</dbReference>
<proteinExistence type="predicted"/>
<feature type="domain" description="PKD" evidence="2">
    <location>
        <begin position="1077"/>
        <end position="1116"/>
    </location>
</feature>
<dbReference type="NCBIfam" id="TIGR04183">
    <property type="entry name" value="Por_Secre_tail"/>
    <property type="match status" value="1"/>
</dbReference>
<organism evidence="3 4">
    <name type="scientific">Taibaiella chishuiensis</name>
    <dbReference type="NCBI Taxonomy" id="1434707"/>
    <lineage>
        <taxon>Bacteria</taxon>
        <taxon>Pseudomonadati</taxon>
        <taxon>Bacteroidota</taxon>
        <taxon>Chitinophagia</taxon>
        <taxon>Chitinophagales</taxon>
        <taxon>Chitinophagaceae</taxon>
        <taxon>Taibaiella</taxon>
    </lineage>
</organism>
<dbReference type="InterPro" id="IPR035986">
    <property type="entry name" value="PKD_dom_sf"/>
</dbReference>
<dbReference type="AlphaFoldDB" id="A0A2P8CYM4"/>
<dbReference type="InterPro" id="IPR000601">
    <property type="entry name" value="PKD_dom"/>
</dbReference>
<gene>
    <name evidence="3" type="ORF">B0I18_10980</name>
</gene>
<dbReference type="InterPro" id="IPR013783">
    <property type="entry name" value="Ig-like_fold"/>
</dbReference>
<dbReference type="Pfam" id="PF18962">
    <property type="entry name" value="Por_Secre_tail"/>
    <property type="match status" value="1"/>
</dbReference>
<dbReference type="EMBL" id="PYGD01000009">
    <property type="protein sequence ID" value="PSK90074.1"/>
    <property type="molecule type" value="Genomic_DNA"/>
</dbReference>
<evidence type="ECO:0000256" key="1">
    <source>
        <dbReference type="SAM" id="SignalP"/>
    </source>
</evidence>
<dbReference type="InterPro" id="IPR026444">
    <property type="entry name" value="Secre_tail"/>
</dbReference>
<dbReference type="Pfam" id="PF18911">
    <property type="entry name" value="PKD_4"/>
    <property type="match status" value="1"/>
</dbReference>
<evidence type="ECO:0000313" key="3">
    <source>
        <dbReference type="EMBL" id="PSK90074.1"/>
    </source>
</evidence>
<accession>A0A2P8CYM4</accession>
<keyword evidence="4" id="KW-1185">Reference proteome</keyword>
<dbReference type="SMART" id="SM00710">
    <property type="entry name" value="PbH1"/>
    <property type="match status" value="6"/>
</dbReference>
<keyword evidence="1" id="KW-0732">Signal</keyword>